<reference evidence="1" key="1">
    <citation type="submission" date="2023-03" db="UniProtKB">
        <authorList>
            <consortium name="EnsemblPlants"/>
        </authorList>
    </citation>
    <scope>IDENTIFICATION</scope>
</reference>
<proteinExistence type="predicted"/>
<dbReference type="EnsemblPlants" id="MELO3C032083.2.1">
    <property type="protein sequence ID" value="MELO3C032083.2.1"/>
    <property type="gene ID" value="MELO3C032083.2"/>
</dbReference>
<name>A0A9I9ED40_CUCME</name>
<sequence>MVASSEDGSTVEQDAIALKHPSPIYVLDGSLYRDDEASPMKKIMISLLSSLNATVLPQSIGAMKPYLRQFIDV</sequence>
<evidence type="ECO:0000313" key="1">
    <source>
        <dbReference type="EnsemblPlants" id="MELO3C032083.2.1"/>
    </source>
</evidence>
<dbReference type="AlphaFoldDB" id="A0A9I9ED40"/>
<protein>
    <submittedName>
        <fullName evidence="1">Uncharacterized protein</fullName>
    </submittedName>
</protein>
<organism evidence="1">
    <name type="scientific">Cucumis melo</name>
    <name type="common">Muskmelon</name>
    <dbReference type="NCBI Taxonomy" id="3656"/>
    <lineage>
        <taxon>Eukaryota</taxon>
        <taxon>Viridiplantae</taxon>
        <taxon>Streptophyta</taxon>
        <taxon>Embryophyta</taxon>
        <taxon>Tracheophyta</taxon>
        <taxon>Spermatophyta</taxon>
        <taxon>Magnoliopsida</taxon>
        <taxon>eudicotyledons</taxon>
        <taxon>Gunneridae</taxon>
        <taxon>Pentapetalae</taxon>
        <taxon>rosids</taxon>
        <taxon>fabids</taxon>
        <taxon>Cucurbitales</taxon>
        <taxon>Cucurbitaceae</taxon>
        <taxon>Benincaseae</taxon>
        <taxon>Cucumis</taxon>
    </lineage>
</organism>
<dbReference type="Gramene" id="MELO3C032083.2.1">
    <property type="protein sequence ID" value="MELO3C032083.2.1"/>
    <property type="gene ID" value="MELO3C032083.2"/>
</dbReference>
<accession>A0A9I9ED40</accession>